<accession>A0A0F8X7G7</accession>
<dbReference type="PANTHER" id="PTHR38813:SF1">
    <property type="entry name" value="TOXIN RELE1-RELATED"/>
    <property type="match status" value="1"/>
</dbReference>
<dbReference type="EMBL" id="LAZR01060875">
    <property type="protein sequence ID" value="KKK64763.1"/>
    <property type="molecule type" value="Genomic_DNA"/>
</dbReference>
<evidence type="ECO:0000256" key="1">
    <source>
        <dbReference type="ARBA" id="ARBA00022649"/>
    </source>
</evidence>
<dbReference type="InterPro" id="IPR007712">
    <property type="entry name" value="RelE/ParE_toxin"/>
</dbReference>
<dbReference type="PANTHER" id="PTHR38813">
    <property type="match status" value="1"/>
</dbReference>
<protein>
    <recommendedName>
        <fullName evidence="3">Type II toxin-antitoxin system RelE/ParE family toxin</fullName>
    </recommendedName>
</protein>
<dbReference type="AlphaFoldDB" id="A0A0F8X7G7"/>
<dbReference type="Gene3D" id="3.30.2310.20">
    <property type="entry name" value="RelE-like"/>
    <property type="match status" value="1"/>
</dbReference>
<proteinExistence type="predicted"/>
<name>A0A0F8X7G7_9ZZZZ</name>
<dbReference type="SUPFAM" id="SSF143011">
    <property type="entry name" value="RelE-like"/>
    <property type="match status" value="1"/>
</dbReference>
<reference evidence="2" key="1">
    <citation type="journal article" date="2015" name="Nature">
        <title>Complex archaea that bridge the gap between prokaryotes and eukaryotes.</title>
        <authorList>
            <person name="Spang A."/>
            <person name="Saw J.H."/>
            <person name="Jorgensen S.L."/>
            <person name="Zaremba-Niedzwiedzka K."/>
            <person name="Martijn J."/>
            <person name="Lind A.E."/>
            <person name="van Eijk R."/>
            <person name="Schleper C."/>
            <person name="Guy L."/>
            <person name="Ettema T.J."/>
        </authorList>
    </citation>
    <scope>NUCLEOTIDE SEQUENCE</scope>
</reference>
<dbReference type="InterPro" id="IPR035093">
    <property type="entry name" value="RelE/ParE_toxin_dom_sf"/>
</dbReference>
<dbReference type="InterPro" id="IPR052747">
    <property type="entry name" value="TA_system_RelE_toxin"/>
</dbReference>
<evidence type="ECO:0008006" key="3">
    <source>
        <dbReference type="Google" id="ProtNLM"/>
    </source>
</evidence>
<comment type="caution">
    <text evidence="2">The sequence shown here is derived from an EMBL/GenBank/DDBJ whole genome shotgun (WGS) entry which is preliminary data.</text>
</comment>
<gene>
    <name evidence="2" type="ORF">LCGC14_2980930</name>
</gene>
<dbReference type="Pfam" id="PF05016">
    <property type="entry name" value="ParE_toxin"/>
    <property type="match status" value="1"/>
</dbReference>
<sequence length="102" mass="12213">MKYKVLFPTRSIATKFAKTLSKIPQVPLQRRITKTVENLATNPRPFGKSPFKKLKPPVQFYEMTAQYRIRIGDYRVLYDVDDKKKIVWIFALRKRSEKTYRE</sequence>
<keyword evidence="1" id="KW-1277">Toxin-antitoxin system</keyword>
<organism evidence="2">
    <name type="scientific">marine sediment metagenome</name>
    <dbReference type="NCBI Taxonomy" id="412755"/>
    <lineage>
        <taxon>unclassified sequences</taxon>
        <taxon>metagenomes</taxon>
        <taxon>ecological metagenomes</taxon>
    </lineage>
</organism>
<evidence type="ECO:0000313" key="2">
    <source>
        <dbReference type="EMBL" id="KKK64763.1"/>
    </source>
</evidence>